<protein>
    <submittedName>
        <fullName evidence="2">Uncharacterized protein</fullName>
    </submittedName>
</protein>
<reference evidence="2 3" key="1">
    <citation type="journal article" date="2022" name="DNA Res.">
        <title>Genome analysis of five recently described species of the CUG-Ser clade uncovers Candida theae as a new hybrid lineage with pathogenic potential in the Candida parapsilosis species complex.</title>
        <authorList>
            <person name="Mixao V."/>
            <person name="Del Olmo V."/>
            <person name="Hegedusova E."/>
            <person name="Saus E."/>
            <person name="Pryszcz L."/>
            <person name="Cillingova A."/>
            <person name="Nosek J."/>
            <person name="Gabaldon T."/>
        </authorList>
    </citation>
    <scope>NUCLEOTIDE SEQUENCE [LARGE SCALE GENOMIC DNA]</scope>
    <source>
        <strain evidence="2 3">CBS 12239</strain>
    </source>
</reference>
<sequence length="885" mass="103839">MDTTESNNEADRRSVTPQPQTSQSQQLREAQLATVQPHNSMSGIPGHIHSQKPSIIEPQFHRSRNQKRQEPLHNSEPPRTPSPQTASFSDSNKNGTFSNFQLPNDILKNLTPVIKSPPKDRTRHLAHAHARKQAYMRNAQLKVSTRNSKVAKQLKNWKRHQEEFIRYQSAKLTESLQRAKIRRDEYLQLVREKAVKFVNTEDGKQTSTTHEQRLEPALSIPHTSDPQFWLQEHEVSVSTNIVQIQRMIKKAIFAKHVAFLQSSSFLDKYESMPFNQIITCFNTDSSIKVSISYILKYLGLVTNVFELKMFLYCFILIADFNECMSNGPHPGFNYNSEIRTKEEEKVTTAKNCIWVMMYKLSVCLMEELKTIVDTPPKISLKFRRYWDDYKFIFKVFKWNHFVGIKHLLSSSISIVEKQISRLSGDKDLLRQRTKLNMELSLLNKYNLATLKEFNESPQAVEFLTLVSETVQELYANFDAKSPSFIQNRSSFICFDLTKFYMPDFIPIEKWRQYWMLYYFKEFETERLHPSVLKTGYLGSVRPKTRNFDYISLIDSLIDMKSFPLSQTYDVLYDYYLEFSNVCSLPRAVEEADELQKVQNLIRHYDRRNDLVQFTRSNLDNDEVLQLKYSVVIMWIQKCQFNKLDDFINFENLYTVVNLKNFKNLRYSIYTQNPSLLFPKFYKQVMKSRVLDIGTQIRDIVYASFKNNLNNLFHGKARANRGAFLLFSQVFNRMIIDKDFDNELMQIFKTNFSQFHKQLDALVRANSISIMFYSLTGTQLPNKYVKQAAHDLHTVSNKQFVQFYNNHGEKICKILYDKWGVTMKQLSRGEISVSNLELHLQAVFTEDVQGLAILSLEIHKYNQYLYKVYCPILNWIYSELGSDGDI</sequence>
<proteinExistence type="predicted"/>
<name>A0AAD5FYK2_9ASCO</name>
<dbReference type="AlphaFoldDB" id="A0AAD5FYK2"/>
<organism evidence="2 3">
    <name type="scientific">Candida theae</name>
    <dbReference type="NCBI Taxonomy" id="1198502"/>
    <lineage>
        <taxon>Eukaryota</taxon>
        <taxon>Fungi</taxon>
        <taxon>Dikarya</taxon>
        <taxon>Ascomycota</taxon>
        <taxon>Saccharomycotina</taxon>
        <taxon>Pichiomycetes</taxon>
        <taxon>Debaryomycetaceae</taxon>
        <taxon>Candida/Lodderomyces clade</taxon>
        <taxon>Candida</taxon>
    </lineage>
</organism>
<dbReference type="GeneID" id="76150858"/>
<comment type="caution">
    <text evidence="2">The sequence shown here is derived from an EMBL/GenBank/DDBJ whole genome shotgun (WGS) entry which is preliminary data.</text>
</comment>
<dbReference type="Proteomes" id="UP001204833">
    <property type="component" value="Unassembled WGS sequence"/>
</dbReference>
<dbReference type="EMBL" id="JAIHNG010000119">
    <property type="protein sequence ID" value="KAI5957991.1"/>
    <property type="molecule type" value="Genomic_DNA"/>
</dbReference>
<evidence type="ECO:0000256" key="1">
    <source>
        <dbReference type="SAM" id="MobiDB-lite"/>
    </source>
</evidence>
<dbReference type="RefSeq" id="XP_051608626.1">
    <property type="nucleotide sequence ID" value="XM_051752151.1"/>
</dbReference>
<feature type="compositionally biased region" description="Low complexity" evidence="1">
    <location>
        <begin position="16"/>
        <end position="26"/>
    </location>
</feature>
<accession>A0AAD5FYK2</accession>
<evidence type="ECO:0000313" key="2">
    <source>
        <dbReference type="EMBL" id="KAI5957991.1"/>
    </source>
</evidence>
<feature type="compositionally biased region" description="Polar residues" evidence="1">
    <location>
        <begin position="82"/>
        <end position="102"/>
    </location>
</feature>
<feature type="compositionally biased region" description="Polar residues" evidence="1">
    <location>
        <begin position="33"/>
        <end position="42"/>
    </location>
</feature>
<keyword evidence="3" id="KW-1185">Reference proteome</keyword>
<evidence type="ECO:0000313" key="3">
    <source>
        <dbReference type="Proteomes" id="UP001204833"/>
    </source>
</evidence>
<gene>
    <name evidence="2" type="ORF">KGF57_002799</name>
</gene>
<feature type="region of interest" description="Disordered" evidence="1">
    <location>
        <begin position="1"/>
        <end position="103"/>
    </location>
</feature>